<evidence type="ECO:0008006" key="3">
    <source>
        <dbReference type="Google" id="ProtNLM"/>
    </source>
</evidence>
<dbReference type="RefSeq" id="WP_175505316.1">
    <property type="nucleotide sequence ID" value="NZ_CAURQT010000027.1"/>
</dbReference>
<dbReference type="Proteomes" id="UP000509579">
    <property type="component" value="Chromosome"/>
</dbReference>
<keyword evidence="2" id="KW-1185">Reference proteome</keyword>
<reference evidence="1 2" key="1">
    <citation type="submission" date="2020-06" db="EMBL/GenBank/DDBJ databases">
        <title>Acidovorax antarctica sp. nov., isolated from Corinth ice sheet soil, Antarctic Fields Peninsula.</title>
        <authorList>
            <person name="Xu Q."/>
            <person name="Peng F."/>
        </authorList>
    </citation>
    <scope>NUCLEOTIDE SEQUENCE [LARGE SCALE GENOMIC DNA]</scope>
    <source>
        <strain evidence="1 2">16-35-5</strain>
    </source>
</reference>
<dbReference type="EMBL" id="CP054840">
    <property type="protein sequence ID" value="QKV54517.1"/>
    <property type="molecule type" value="Genomic_DNA"/>
</dbReference>
<accession>A0A6N1X5D1</accession>
<evidence type="ECO:0000313" key="2">
    <source>
        <dbReference type="Proteomes" id="UP000509579"/>
    </source>
</evidence>
<gene>
    <name evidence="1" type="ORF">HUK68_17365</name>
</gene>
<dbReference type="AlphaFoldDB" id="A0A6N1X5D1"/>
<evidence type="ECO:0000313" key="1">
    <source>
        <dbReference type="EMBL" id="QKV54517.1"/>
    </source>
</evidence>
<name>A0A6N1X5D1_9BURK</name>
<proteinExistence type="predicted"/>
<organism evidence="1 2">
    <name type="scientific">Comamonas antarctica</name>
    <dbReference type="NCBI Taxonomy" id="2743470"/>
    <lineage>
        <taxon>Bacteria</taxon>
        <taxon>Pseudomonadati</taxon>
        <taxon>Pseudomonadota</taxon>
        <taxon>Betaproteobacteria</taxon>
        <taxon>Burkholderiales</taxon>
        <taxon>Comamonadaceae</taxon>
        <taxon>Comamonas</taxon>
    </lineage>
</organism>
<dbReference type="KEGG" id="aant:HUK68_17365"/>
<protein>
    <recommendedName>
        <fullName evidence="3">Flagella synthesis protein FlgN</fullName>
    </recommendedName>
</protein>
<sequence length="123" mass="13044">MQLTDSLAQAENALLALSAALTGTDANALEARSTDLRDAFMSLAVLRQQHSRSGQLLDEALRARIEAVGRQIGPLREQLARASALTGTKVATLLPAQAATHTYESLSGRTARTGPARIYRSAS</sequence>